<dbReference type="PROSITE" id="PS50209">
    <property type="entry name" value="CARD"/>
    <property type="match status" value="1"/>
</dbReference>
<organism evidence="2 3">
    <name type="scientific">[Clostridium] fimetarium</name>
    <dbReference type="NCBI Taxonomy" id="99656"/>
    <lineage>
        <taxon>Bacteria</taxon>
        <taxon>Bacillati</taxon>
        <taxon>Bacillota</taxon>
        <taxon>Clostridia</taxon>
        <taxon>Lachnospirales</taxon>
        <taxon>Lachnospiraceae</taxon>
    </lineage>
</organism>
<evidence type="ECO:0000313" key="2">
    <source>
        <dbReference type="EMBL" id="SEW24084.1"/>
    </source>
</evidence>
<evidence type="ECO:0000313" key="3">
    <source>
        <dbReference type="Proteomes" id="UP000199701"/>
    </source>
</evidence>
<sequence length="299" mass="35174">MKNDITGKLHLKYKLEAKSSSVTITEYLGNFLSYKIPEVLEGKTVTKIEKYAFHEHRELEEVMIPKGVVEIGEHSFYNCRNLHKVIMPDSIRFFGDGAFKNCEKLHTIEINNIHNQMFSLKGILAELNQEVIVTMHYDDADAVLVFPYYMHSFEENTPARIVTQVTVGSGVHYRECVYREDALYNEYDKIFSAEKSIDVTESAYKIALYRLAYPYSLSEKMRQEYYAYIYENRMKLADNLLRKEYNDMLQKLLELDVLNRDDMETVIEMARNYGLMQGLSILLQYHNEKYGIKKKTFEF</sequence>
<gene>
    <name evidence="2" type="ORF">SAMN05421659_107143</name>
</gene>
<dbReference type="Proteomes" id="UP000199701">
    <property type="component" value="Unassembled WGS sequence"/>
</dbReference>
<dbReference type="SUPFAM" id="SSF52058">
    <property type="entry name" value="L domain-like"/>
    <property type="match status" value="1"/>
</dbReference>
<dbReference type="PANTHER" id="PTHR45661:SF3">
    <property type="entry name" value="IG-LIKE DOMAIN-CONTAINING PROTEIN"/>
    <property type="match status" value="1"/>
</dbReference>
<proteinExistence type="predicted"/>
<accession>A0A1I0QB13</accession>
<dbReference type="InterPro" id="IPR001315">
    <property type="entry name" value="CARD"/>
</dbReference>
<keyword evidence="3" id="KW-1185">Reference proteome</keyword>
<dbReference type="RefSeq" id="WP_092453754.1">
    <property type="nucleotide sequence ID" value="NZ_FOJI01000007.1"/>
</dbReference>
<evidence type="ECO:0000259" key="1">
    <source>
        <dbReference type="PROSITE" id="PS50209"/>
    </source>
</evidence>
<protein>
    <submittedName>
        <fullName evidence="2">Leucine rich repeat-containing protein</fullName>
    </submittedName>
</protein>
<dbReference type="PANTHER" id="PTHR45661">
    <property type="entry name" value="SURFACE ANTIGEN"/>
    <property type="match status" value="1"/>
</dbReference>
<dbReference type="STRING" id="99656.SAMN05421659_107143"/>
<dbReference type="EMBL" id="FOJI01000007">
    <property type="protein sequence ID" value="SEW24084.1"/>
    <property type="molecule type" value="Genomic_DNA"/>
</dbReference>
<dbReference type="Pfam" id="PF13306">
    <property type="entry name" value="LRR_5"/>
    <property type="match status" value="1"/>
</dbReference>
<dbReference type="InterPro" id="IPR053139">
    <property type="entry name" value="Surface_bspA-like"/>
</dbReference>
<dbReference type="InterPro" id="IPR026906">
    <property type="entry name" value="LRR_5"/>
</dbReference>
<dbReference type="Gene3D" id="3.80.10.10">
    <property type="entry name" value="Ribonuclease Inhibitor"/>
    <property type="match status" value="1"/>
</dbReference>
<reference evidence="2 3" key="1">
    <citation type="submission" date="2016-10" db="EMBL/GenBank/DDBJ databases">
        <authorList>
            <person name="de Groot N.N."/>
        </authorList>
    </citation>
    <scope>NUCLEOTIDE SEQUENCE [LARGE SCALE GENOMIC DNA]</scope>
    <source>
        <strain evidence="2 3">DSM 9179</strain>
    </source>
</reference>
<feature type="domain" description="CARD" evidence="1">
    <location>
        <begin position="221"/>
        <end position="266"/>
    </location>
</feature>
<dbReference type="OrthoDB" id="1824119at2"/>
<name>A0A1I0QB13_9FIRM</name>
<dbReference type="AlphaFoldDB" id="A0A1I0QB13"/>
<dbReference type="InterPro" id="IPR032675">
    <property type="entry name" value="LRR_dom_sf"/>
</dbReference>